<feature type="transmembrane region" description="Helical" evidence="8">
    <location>
        <begin position="155"/>
        <end position="179"/>
    </location>
</feature>
<reference evidence="9 10" key="1">
    <citation type="submission" date="2020-06" db="EMBL/GenBank/DDBJ databases">
        <authorList>
            <person name="Scott K."/>
        </authorList>
    </citation>
    <scope>NUCLEOTIDE SEQUENCE [LARGE SCALE GENOMIC DNA]</scope>
    <source>
        <strain evidence="9 10">HH1</strain>
    </source>
</reference>
<keyword evidence="4" id="KW-1003">Cell membrane</keyword>
<dbReference type="CDD" id="cd06550">
    <property type="entry name" value="TM_ABC_iron-siderophores_like"/>
    <property type="match status" value="1"/>
</dbReference>
<dbReference type="Proteomes" id="UP001193680">
    <property type="component" value="Unassembled WGS sequence"/>
</dbReference>
<reference evidence="9 10" key="2">
    <citation type="submission" date="2020-11" db="EMBL/GenBank/DDBJ databases">
        <title>Sulfur oxidizing isolate from Hospital Hole Sinkhole.</title>
        <authorList>
            <person name="Scott K.M."/>
        </authorList>
    </citation>
    <scope>NUCLEOTIDE SEQUENCE [LARGE SCALE GENOMIC DNA]</scope>
    <source>
        <strain evidence="9 10">HH1</strain>
    </source>
</reference>
<comment type="similarity">
    <text evidence="2">Belongs to the binding-protein-dependent transport system permease family. FecCD subfamily.</text>
</comment>
<evidence type="ECO:0000256" key="1">
    <source>
        <dbReference type="ARBA" id="ARBA00004651"/>
    </source>
</evidence>
<evidence type="ECO:0000256" key="6">
    <source>
        <dbReference type="ARBA" id="ARBA00022989"/>
    </source>
</evidence>
<accession>A0ABS0C1M0</accession>
<dbReference type="EMBL" id="JACBGI020000011">
    <property type="protein sequence ID" value="MBF6058126.1"/>
    <property type="molecule type" value="Genomic_DNA"/>
</dbReference>
<feature type="transmembrane region" description="Helical" evidence="8">
    <location>
        <begin position="318"/>
        <end position="335"/>
    </location>
</feature>
<dbReference type="Gene3D" id="1.10.3470.10">
    <property type="entry name" value="ABC transporter involved in vitamin B12 uptake, BtuC"/>
    <property type="match status" value="1"/>
</dbReference>
<evidence type="ECO:0000256" key="8">
    <source>
        <dbReference type="SAM" id="Phobius"/>
    </source>
</evidence>
<feature type="transmembrane region" description="Helical" evidence="8">
    <location>
        <begin position="248"/>
        <end position="275"/>
    </location>
</feature>
<comment type="subcellular location">
    <subcellularLocation>
        <location evidence="1">Cell membrane</location>
        <topology evidence="1">Multi-pass membrane protein</topology>
    </subcellularLocation>
</comment>
<feature type="transmembrane region" description="Helical" evidence="8">
    <location>
        <begin position="206"/>
        <end position="228"/>
    </location>
</feature>
<evidence type="ECO:0000256" key="7">
    <source>
        <dbReference type="ARBA" id="ARBA00023136"/>
    </source>
</evidence>
<evidence type="ECO:0000256" key="2">
    <source>
        <dbReference type="ARBA" id="ARBA00007935"/>
    </source>
</evidence>
<dbReference type="RefSeq" id="WP_185978270.1">
    <property type="nucleotide sequence ID" value="NZ_JACBGI020000011.1"/>
</dbReference>
<dbReference type="InterPro" id="IPR000522">
    <property type="entry name" value="ABC_transptr_permease_BtuC"/>
</dbReference>
<gene>
    <name evidence="9" type="ORF">H8792_007200</name>
</gene>
<dbReference type="PANTHER" id="PTHR30472">
    <property type="entry name" value="FERRIC ENTEROBACTIN TRANSPORT SYSTEM PERMEASE PROTEIN"/>
    <property type="match status" value="1"/>
</dbReference>
<dbReference type="PANTHER" id="PTHR30472:SF25">
    <property type="entry name" value="ABC TRANSPORTER PERMEASE PROTEIN MJ0876-RELATED"/>
    <property type="match status" value="1"/>
</dbReference>
<evidence type="ECO:0000256" key="4">
    <source>
        <dbReference type="ARBA" id="ARBA00022475"/>
    </source>
</evidence>
<organism evidence="9 10">
    <name type="scientific">Thiomicrorhabdus heinhorstiae</name>
    <dbReference type="NCBI Taxonomy" id="2748010"/>
    <lineage>
        <taxon>Bacteria</taxon>
        <taxon>Pseudomonadati</taxon>
        <taxon>Pseudomonadota</taxon>
        <taxon>Gammaproteobacteria</taxon>
        <taxon>Thiotrichales</taxon>
        <taxon>Piscirickettsiaceae</taxon>
        <taxon>Thiomicrorhabdus</taxon>
    </lineage>
</organism>
<sequence length="343" mass="35740">MRVFNEPYFGLAFLSVLLALLAAYSLSVGAIAVSWQDAGVTLFGSAPSELVHRVVVDIRLPRILLGVLVGAALGVAGAALQGLFRNPLADPGLVGVSSGAALAAVATIVLGSSLLKDWIDFSGYFALPIAAFLGGLAVTLLIYRVATHNGRTDVGLMLLAGIAMNAIAGALTGILTYYASDEELRSLTFWSMGSIAGASFDDLSIALAPITLALVVLPKFARALNAFLMGESVSRHMGYNLKQLKTAVIVLSSLAVGAAVAVSGMIGFIGLVAPHLVRLLLGPDHRWLLPGSAIMGALLVVASDMLARTILSPAELPIGLVIAAFGGPFFLWLLLQRRNRVGW</sequence>
<feature type="transmembrane region" description="Helical" evidence="8">
    <location>
        <begin position="63"/>
        <end position="80"/>
    </location>
</feature>
<keyword evidence="7 8" id="KW-0472">Membrane</keyword>
<keyword evidence="6 8" id="KW-1133">Transmembrane helix</keyword>
<evidence type="ECO:0000313" key="9">
    <source>
        <dbReference type="EMBL" id="MBF6058126.1"/>
    </source>
</evidence>
<dbReference type="Pfam" id="PF01032">
    <property type="entry name" value="FecCD"/>
    <property type="match status" value="1"/>
</dbReference>
<keyword evidence="10" id="KW-1185">Reference proteome</keyword>
<evidence type="ECO:0000256" key="3">
    <source>
        <dbReference type="ARBA" id="ARBA00022448"/>
    </source>
</evidence>
<evidence type="ECO:0000256" key="5">
    <source>
        <dbReference type="ARBA" id="ARBA00022692"/>
    </source>
</evidence>
<evidence type="ECO:0000313" key="10">
    <source>
        <dbReference type="Proteomes" id="UP001193680"/>
    </source>
</evidence>
<feature type="transmembrane region" description="Helical" evidence="8">
    <location>
        <begin position="121"/>
        <end position="143"/>
    </location>
</feature>
<feature type="transmembrane region" description="Helical" evidence="8">
    <location>
        <begin position="92"/>
        <end position="115"/>
    </location>
</feature>
<dbReference type="InterPro" id="IPR037294">
    <property type="entry name" value="ABC_BtuC-like"/>
</dbReference>
<keyword evidence="5 8" id="KW-0812">Transmembrane</keyword>
<protein>
    <submittedName>
        <fullName evidence="9">Iron ABC transporter permease</fullName>
    </submittedName>
</protein>
<name>A0ABS0C1M0_9GAMM</name>
<keyword evidence="3" id="KW-0813">Transport</keyword>
<dbReference type="SUPFAM" id="SSF81345">
    <property type="entry name" value="ABC transporter involved in vitamin B12 uptake, BtuC"/>
    <property type="match status" value="1"/>
</dbReference>
<comment type="caution">
    <text evidence="9">The sequence shown here is derived from an EMBL/GenBank/DDBJ whole genome shotgun (WGS) entry which is preliminary data.</text>
</comment>
<proteinExistence type="inferred from homology"/>